<dbReference type="EMBL" id="LNYK01000025">
    <property type="protein sequence ID" value="KTD20409.1"/>
    <property type="molecule type" value="Genomic_DNA"/>
</dbReference>
<dbReference type="RefSeq" id="WP_058529646.1">
    <property type="nucleotide sequence ID" value="NZ_CAAAHZ010000035.1"/>
</dbReference>
<keyword evidence="1" id="KW-0472">Membrane</keyword>
<accession>A0A0W0VKQ7</accession>
<protein>
    <recommendedName>
        <fullName evidence="4">Transmembrane protein</fullName>
    </recommendedName>
</protein>
<keyword evidence="1" id="KW-0812">Transmembrane</keyword>
<dbReference type="PATRIC" id="fig|45068.5.peg.1788"/>
<reference evidence="2 3" key="1">
    <citation type="submission" date="2015-11" db="EMBL/GenBank/DDBJ databases">
        <title>Genomic analysis of 38 Legionella species identifies large and diverse effector repertoires.</title>
        <authorList>
            <person name="Burstein D."/>
            <person name="Amaro F."/>
            <person name="Zusman T."/>
            <person name="Lifshitz Z."/>
            <person name="Cohen O."/>
            <person name="Gilbert J.A."/>
            <person name="Pupko T."/>
            <person name="Shuman H.A."/>
            <person name="Segal G."/>
        </authorList>
    </citation>
    <scope>NUCLEOTIDE SEQUENCE [LARGE SCALE GENOMIC DNA]</scope>
    <source>
        <strain evidence="2 3">ATCC 49505</strain>
    </source>
</reference>
<proteinExistence type="predicted"/>
<feature type="transmembrane region" description="Helical" evidence="1">
    <location>
        <begin position="6"/>
        <end position="24"/>
    </location>
</feature>
<keyword evidence="3" id="KW-1185">Reference proteome</keyword>
<name>A0A0W0VKQ7_9GAMM</name>
<sequence length="221" mass="25600">MNKKLIYILVCLMLGFAVLIYWSYRHMTISTADNSSAFLQTKFGMSPFQVQKIMEKNSIQLVDRKTFKSLDPEGSRIILFFEQSKFVFAEDELKRDETELWFLPSFEMFGSKVSAEFAFDKKKLISVYLVFIPLNNNNAADVVENLIEKINYVYQQVGKEASKEVLGAYRIKFRKKSSSATLWVNLTDKNKPIITLGLTYDNALANQRISFVKMREETAFN</sequence>
<keyword evidence="1" id="KW-1133">Transmembrane helix</keyword>
<comment type="caution">
    <text evidence="2">The sequence shown here is derived from an EMBL/GenBank/DDBJ whole genome shotgun (WGS) entry which is preliminary data.</text>
</comment>
<evidence type="ECO:0000256" key="1">
    <source>
        <dbReference type="SAM" id="Phobius"/>
    </source>
</evidence>
<dbReference type="AlphaFoldDB" id="A0A0W0VKQ7"/>
<gene>
    <name evidence="2" type="ORF">Llon_1651</name>
</gene>
<organism evidence="2 3">
    <name type="scientific">Legionella londiniensis</name>
    <dbReference type="NCBI Taxonomy" id="45068"/>
    <lineage>
        <taxon>Bacteria</taxon>
        <taxon>Pseudomonadati</taxon>
        <taxon>Pseudomonadota</taxon>
        <taxon>Gammaproteobacteria</taxon>
        <taxon>Legionellales</taxon>
        <taxon>Legionellaceae</taxon>
        <taxon>Legionella</taxon>
    </lineage>
</organism>
<dbReference type="Proteomes" id="UP000054997">
    <property type="component" value="Unassembled WGS sequence"/>
</dbReference>
<evidence type="ECO:0000313" key="2">
    <source>
        <dbReference type="EMBL" id="KTD20409.1"/>
    </source>
</evidence>
<evidence type="ECO:0008006" key="4">
    <source>
        <dbReference type="Google" id="ProtNLM"/>
    </source>
</evidence>
<evidence type="ECO:0000313" key="3">
    <source>
        <dbReference type="Proteomes" id="UP000054997"/>
    </source>
</evidence>